<evidence type="ECO:0000256" key="4">
    <source>
        <dbReference type="ARBA" id="ARBA00023110"/>
    </source>
</evidence>
<dbReference type="GO" id="GO:0003755">
    <property type="term" value="F:peptidyl-prolyl cis-trans isomerase activity"/>
    <property type="evidence" value="ECO:0007669"/>
    <property type="project" value="UniProtKB-UniRule"/>
</dbReference>
<dbReference type="InterPro" id="IPR023034">
    <property type="entry name" value="PPIase_SurA"/>
</dbReference>
<protein>
    <recommendedName>
        <fullName evidence="7">Chaperone SurA</fullName>
    </recommendedName>
    <alternativeName>
        <fullName evidence="7">Peptidyl-prolyl cis-trans isomerase SurA</fullName>
        <shortName evidence="7">PPIase SurA</shortName>
        <ecNumber evidence="7">5.2.1.8</ecNumber>
    </alternativeName>
    <alternativeName>
        <fullName evidence="7">Rotamase SurA</fullName>
    </alternativeName>
</protein>
<dbReference type="GO" id="GO:0051082">
    <property type="term" value="F:unfolded protein binding"/>
    <property type="evidence" value="ECO:0007669"/>
    <property type="project" value="UniProtKB-UniRule"/>
</dbReference>
<dbReference type="PANTHER" id="PTHR47637">
    <property type="entry name" value="CHAPERONE SURA"/>
    <property type="match status" value="1"/>
</dbReference>
<keyword evidence="6 7" id="KW-0413">Isomerase</keyword>
<dbReference type="SUPFAM" id="SSF109998">
    <property type="entry name" value="Triger factor/SurA peptide-binding domain-like"/>
    <property type="match status" value="1"/>
</dbReference>
<dbReference type="Gene3D" id="1.10.4030.10">
    <property type="entry name" value="Porin chaperone SurA, peptide-binding domain"/>
    <property type="match status" value="1"/>
</dbReference>
<evidence type="ECO:0000256" key="3">
    <source>
        <dbReference type="ARBA" id="ARBA00022764"/>
    </source>
</evidence>
<dbReference type="InterPro" id="IPR046357">
    <property type="entry name" value="PPIase_dom_sf"/>
</dbReference>
<feature type="domain" description="PpiC" evidence="8">
    <location>
        <begin position="292"/>
        <end position="390"/>
    </location>
</feature>
<dbReference type="GO" id="GO:0050821">
    <property type="term" value="P:protein stabilization"/>
    <property type="evidence" value="ECO:0007669"/>
    <property type="project" value="InterPro"/>
</dbReference>
<dbReference type="HAMAP" id="MF_01183">
    <property type="entry name" value="Chaperone_SurA"/>
    <property type="match status" value="1"/>
</dbReference>
<dbReference type="GO" id="GO:0030288">
    <property type="term" value="C:outer membrane-bounded periplasmic space"/>
    <property type="evidence" value="ECO:0007669"/>
    <property type="project" value="InterPro"/>
</dbReference>
<evidence type="ECO:0000256" key="7">
    <source>
        <dbReference type="HAMAP-Rule" id="MF_01183"/>
    </source>
</evidence>
<evidence type="ECO:0000256" key="6">
    <source>
        <dbReference type="ARBA" id="ARBA00023235"/>
    </source>
</evidence>
<keyword evidence="2 7" id="KW-0677">Repeat</keyword>
<gene>
    <name evidence="7" type="primary">surA</name>
    <name evidence="9" type="ORF">FR698_12455</name>
</gene>
<dbReference type="InParanoid" id="A0A5C7EJA1"/>
<dbReference type="Pfam" id="PF09312">
    <property type="entry name" value="SurA_N"/>
    <property type="match status" value="1"/>
</dbReference>
<evidence type="ECO:0000313" key="10">
    <source>
        <dbReference type="Proteomes" id="UP000321201"/>
    </source>
</evidence>
<dbReference type="EMBL" id="VPFL01000018">
    <property type="protein sequence ID" value="TXF11036.1"/>
    <property type="molecule type" value="Genomic_DNA"/>
</dbReference>
<comment type="caution">
    <text evidence="9">The sequence shown here is derived from an EMBL/GenBank/DDBJ whole genome shotgun (WGS) entry which is preliminary data.</text>
</comment>
<dbReference type="PROSITE" id="PS01096">
    <property type="entry name" value="PPIC_PPIASE_1"/>
    <property type="match status" value="1"/>
</dbReference>
<keyword evidence="1 7" id="KW-0732">Signal</keyword>
<dbReference type="EC" id="5.2.1.8" evidence="7"/>
<organism evidence="9 10">
    <name type="scientific">Pelomicrobium methylotrophicum</name>
    <dbReference type="NCBI Taxonomy" id="2602750"/>
    <lineage>
        <taxon>Bacteria</taxon>
        <taxon>Pseudomonadati</taxon>
        <taxon>Pseudomonadota</taxon>
        <taxon>Hydrogenophilia</taxon>
        <taxon>Hydrogenophilia incertae sedis</taxon>
        <taxon>Pelomicrobium</taxon>
    </lineage>
</organism>
<dbReference type="GO" id="GO:0042277">
    <property type="term" value="F:peptide binding"/>
    <property type="evidence" value="ECO:0007669"/>
    <property type="project" value="InterPro"/>
</dbReference>
<feature type="domain" description="PpiC" evidence="8">
    <location>
        <begin position="181"/>
        <end position="282"/>
    </location>
</feature>
<dbReference type="GO" id="GO:0006457">
    <property type="term" value="P:protein folding"/>
    <property type="evidence" value="ECO:0007669"/>
    <property type="project" value="UniProtKB-UniRule"/>
</dbReference>
<evidence type="ECO:0000256" key="1">
    <source>
        <dbReference type="ARBA" id="ARBA00022729"/>
    </source>
</evidence>
<keyword evidence="3 7" id="KW-0574">Periplasm</keyword>
<dbReference type="OrthoDB" id="14196at2"/>
<dbReference type="Proteomes" id="UP000321201">
    <property type="component" value="Unassembled WGS sequence"/>
</dbReference>
<reference evidence="9 10" key="1">
    <citation type="submission" date="2019-08" db="EMBL/GenBank/DDBJ databases">
        <title>Pelomicrobium methylotrophicum gen. nov., sp. nov. a moderately thermophilic, facultatively anaerobic, lithoautotrophic and methylotrophic bacterium isolated from a terrestrial mud volcano.</title>
        <authorList>
            <person name="Slobodkina G.B."/>
            <person name="Merkel A.Y."/>
            <person name="Slobodkin A.I."/>
        </authorList>
    </citation>
    <scope>NUCLEOTIDE SEQUENCE [LARGE SCALE GENOMIC DNA]</scope>
    <source>
        <strain evidence="9 10">SM250</strain>
    </source>
</reference>
<dbReference type="AlphaFoldDB" id="A0A5C7EJA1"/>
<feature type="chain" id="PRO_5023340005" description="Chaperone SurA" evidence="7">
    <location>
        <begin position="30"/>
        <end position="437"/>
    </location>
</feature>
<comment type="domain">
    <text evidence="7">The PPIase activity resides only in the second parvulin domain. The N-terminal region and the C-terminal tail are necessary and sufficient for the chaperone activity of SurA. The PPIase activity is dispensable for SurA to function as a chaperone. The N-terminal region and the C-terminal tail are also required for porin recognition.</text>
</comment>
<evidence type="ECO:0000256" key="2">
    <source>
        <dbReference type="ARBA" id="ARBA00022737"/>
    </source>
</evidence>
<keyword evidence="4 7" id="KW-0697">Rotamase</keyword>
<dbReference type="SUPFAM" id="SSF54534">
    <property type="entry name" value="FKBP-like"/>
    <property type="match status" value="2"/>
</dbReference>
<keyword evidence="10" id="KW-1185">Reference proteome</keyword>
<evidence type="ECO:0000259" key="8">
    <source>
        <dbReference type="PROSITE" id="PS50198"/>
    </source>
</evidence>
<dbReference type="InterPro" id="IPR050280">
    <property type="entry name" value="OMP_Chaperone_SurA"/>
</dbReference>
<proteinExistence type="inferred from homology"/>
<dbReference type="InterPro" id="IPR000297">
    <property type="entry name" value="PPIase_PpiC"/>
</dbReference>
<dbReference type="Gene3D" id="3.10.50.40">
    <property type="match status" value="2"/>
</dbReference>
<evidence type="ECO:0000313" key="9">
    <source>
        <dbReference type="EMBL" id="TXF11036.1"/>
    </source>
</evidence>
<comment type="subcellular location">
    <subcellularLocation>
        <location evidence="7">Periplasm</location>
    </subcellularLocation>
    <text evidence="7">Is capable of associating with the outer membrane.</text>
</comment>
<dbReference type="FunCoup" id="A0A5C7EJA1">
    <property type="interactions" value="169"/>
</dbReference>
<name>A0A5C7EJA1_9PROT</name>
<sequence precursor="true">MQIPALFLRLTVILLVSATGALASLSALAAERIRLLDRIVAVVNDEVITQDELERRLELVKKQLARQGTELPDSEALRRQILERLIMDRIQVQYAKQTGLRIDDFQLDQALRTIAEQNHMTLAQFREVLARDGVDYADFREEIRKEMTIARLREREVDNRIAVSEGEIDNFLATQATQVSAGEYAVSHILVRVPEQATTEQIQARRARAEAALAELRAGKPFAQVAAVYSDAPDALQGGFLGWRPLSQLPELFAEAVTKLQPGEVSTLLRSPNGFHIVRLDDRRGPGAPVQITQTRVRHILVRPSETVSEDEARNRLLQLRERIVNGADFAELARLHSEDPSASQGGDLGWVSPGDTVPQFERAMESLKPGEISEPVKTPLGWHLIQVLERRTGNLTKERERILARQAIKARKADEAYEEWLRQLRDQAYVEYRLEG</sequence>
<comment type="function">
    <text evidence="7">Chaperone involved in the correct folding and assembly of outer membrane proteins. Recognizes specific patterns of aromatic residues and the orientation of their side chains, which are found more frequently in integral outer membrane proteins. May act in both early periplasmic and late outer membrane-associated steps of protein maturation.</text>
</comment>
<dbReference type="Pfam" id="PF00639">
    <property type="entry name" value="Rotamase"/>
    <property type="match status" value="2"/>
</dbReference>
<dbReference type="InterPro" id="IPR015391">
    <property type="entry name" value="SurA_N"/>
</dbReference>
<dbReference type="InterPro" id="IPR027304">
    <property type="entry name" value="Trigger_fact/SurA_dom_sf"/>
</dbReference>
<feature type="signal peptide" evidence="7">
    <location>
        <begin position="1"/>
        <end position="29"/>
    </location>
</feature>
<dbReference type="InterPro" id="IPR023058">
    <property type="entry name" value="PPIase_PpiC_CS"/>
</dbReference>
<dbReference type="PROSITE" id="PS50198">
    <property type="entry name" value="PPIC_PPIASE_2"/>
    <property type="match status" value="2"/>
</dbReference>
<comment type="catalytic activity">
    <reaction evidence="7">
        <text>[protein]-peptidylproline (omega=180) = [protein]-peptidylproline (omega=0)</text>
        <dbReference type="Rhea" id="RHEA:16237"/>
        <dbReference type="Rhea" id="RHEA-COMP:10747"/>
        <dbReference type="Rhea" id="RHEA-COMP:10748"/>
        <dbReference type="ChEBI" id="CHEBI:83833"/>
        <dbReference type="ChEBI" id="CHEBI:83834"/>
        <dbReference type="EC" id="5.2.1.8"/>
    </reaction>
</comment>
<keyword evidence="5 7" id="KW-0143">Chaperone</keyword>
<dbReference type="PANTHER" id="PTHR47637:SF1">
    <property type="entry name" value="CHAPERONE SURA"/>
    <property type="match status" value="1"/>
</dbReference>
<evidence type="ECO:0000256" key="5">
    <source>
        <dbReference type="ARBA" id="ARBA00023186"/>
    </source>
</evidence>
<dbReference type="GO" id="GO:0043165">
    <property type="term" value="P:Gram-negative-bacterium-type cell outer membrane assembly"/>
    <property type="evidence" value="ECO:0007669"/>
    <property type="project" value="InterPro"/>
</dbReference>
<accession>A0A5C7EJA1</accession>